<keyword evidence="2" id="KW-0547">Nucleotide-binding</keyword>
<dbReference type="AlphaFoldDB" id="A0A8I1MXB5"/>
<organism evidence="2 3">
    <name type="scientific">Thiomonas arsenitoxydans (strain DSM 22701 / CIP 110005 / 3As)</name>
    <dbReference type="NCBI Taxonomy" id="426114"/>
    <lineage>
        <taxon>Bacteria</taxon>
        <taxon>Pseudomonadati</taxon>
        <taxon>Pseudomonadota</taxon>
        <taxon>Betaproteobacteria</taxon>
        <taxon>Burkholderiales</taxon>
        <taxon>Thiomonas</taxon>
    </lineage>
</organism>
<dbReference type="PANTHER" id="PTHR30121:SF6">
    <property type="entry name" value="SLR6007 PROTEIN"/>
    <property type="match status" value="1"/>
</dbReference>
<dbReference type="Proteomes" id="UP000664800">
    <property type="component" value="Unassembled WGS sequence"/>
</dbReference>
<dbReference type="Gene3D" id="3.40.50.300">
    <property type="entry name" value="P-loop containing nucleotide triphosphate hydrolases"/>
    <property type="match status" value="1"/>
</dbReference>
<accession>A0A8I1MXB5</accession>
<evidence type="ECO:0000313" key="2">
    <source>
        <dbReference type="EMBL" id="MBN8745470.1"/>
    </source>
</evidence>
<dbReference type="PANTHER" id="PTHR30121">
    <property type="entry name" value="UNCHARACTERIZED PROTEIN YJGR-RELATED"/>
    <property type="match status" value="1"/>
</dbReference>
<feature type="region of interest" description="Disordered" evidence="1">
    <location>
        <begin position="254"/>
        <end position="276"/>
    </location>
</feature>
<dbReference type="SUPFAM" id="SSF52540">
    <property type="entry name" value="P-loop containing nucleoside triphosphate hydrolases"/>
    <property type="match status" value="1"/>
</dbReference>
<dbReference type="RefSeq" id="WP_276732257.1">
    <property type="nucleotide sequence ID" value="NZ_JAFKMR010000031.1"/>
</dbReference>
<sequence>MSNSERLGTKEAVRTLLPFLEMPAADPLGAGVEPDPLEILRRFYLFSVSGLVVPQEEQDVPRFIERRFQSLLSAAHRAGWTVLTAAIGSPSGVSVRLGFMTDNTSGTSDPYVFERILRGLLPGLGVTFVETATIESFLLGKVYGGLVAGVPTLKIDDERQRFSLPAVIRSMHGENYALLLVSRPVESQKVAQQLRSVWQVRDDCHLLGRRSRAKESGEGTNWHFDVGVSESTSHSKTKGISVILLNLGSTKQEQTGTSVTMGKGGEKHWSESLTEEEQDSVALELERLAERHADRLMKAANVGEWETAITFAAGTDAGRDILAGALLGELAKPSTDVFPPKVYYRQLDRDCPLILPGMDDLSSVFPRSLASYLTGEELASIAAPPVEQLPGYDVRRTPALSLTGSGPATTDGLTLGVVCDHGRPLSGVHVDVAPGDLAKHLFVCGLTGTGKTTTVKELLIKAPVPFLVLESAKRDYRQLLGVDGLRDRLRVYTVGDGNVSPLSMNPFYVMPGVSALAHIDFLKAIFNASFSLYGPMPYILEKCIHNIYLKRGWNLTTGRHPRLCGKDGEPELARYQDAEAAYLFPTLIDLKDEVQEYVRSTLGYRGELSDNIRTAIVTRLESLGVGAKGLLFGTSRPLDLGALLGSPTVLELEALSDDDDKAFFVGMMLTFISEHRQTNNPALDPFAAKPGALNHLLVIEEAHRLLKNVVQERQTEQLGNPRGKAVEFFANVISEMRALGQGVVVVEQIPSKILPDVIKNTNVKIVHRLVAGDDQALIASSLGLSSDEALCLTSLTTGHALYMKEGMHRPVEVEVKATVPSTRISHERVRKAVQTYSSPAAVDDAMRFEVRSLLGADGDAVALQALCSMAAGGEFPPCEIASIALARLNAALLSRDRRFALPLVSRYLVDRVVSLLVLGVFRLEGDELRGVASLVETFLDGKNAARGDLLARLARGWSSATAREGLVLRVRELVLDRAARARLKPGNDIAVERIARSYFLIDVPQVREQIVAHVASRLGGETWTR</sequence>
<keyword evidence="2" id="KW-0067">ATP-binding</keyword>
<comment type="caution">
    <text evidence="2">The sequence shown here is derived from an EMBL/GenBank/DDBJ whole genome shotgun (WGS) entry which is preliminary data.</text>
</comment>
<reference evidence="2" key="1">
    <citation type="submission" date="2021-02" db="EMBL/GenBank/DDBJ databases">
        <title>Thiocyanate and organic carbon inputs drive convergent selection for specific autotrophic Afipia and Thiobacillus strains within complex microbiomes.</title>
        <authorList>
            <person name="Huddy R.J."/>
            <person name="Sachdeva R."/>
            <person name="Kadzinga F."/>
            <person name="Kantor R.S."/>
            <person name="Harrison S.T.L."/>
            <person name="Banfield J.F."/>
        </authorList>
    </citation>
    <scope>NUCLEOTIDE SEQUENCE</scope>
    <source>
        <strain evidence="2">SCN18_13_7_16_R3_B_64_19</strain>
    </source>
</reference>
<dbReference type="InterPro" id="IPR027417">
    <property type="entry name" value="P-loop_NTPase"/>
</dbReference>
<dbReference type="EMBL" id="JAFKMR010000031">
    <property type="protein sequence ID" value="MBN8745470.1"/>
    <property type="molecule type" value="Genomic_DNA"/>
</dbReference>
<gene>
    <name evidence="2" type="ORF">J0I24_14385</name>
</gene>
<evidence type="ECO:0000256" key="1">
    <source>
        <dbReference type="SAM" id="MobiDB-lite"/>
    </source>
</evidence>
<name>A0A8I1MXB5_THIA3</name>
<evidence type="ECO:0000313" key="3">
    <source>
        <dbReference type="Proteomes" id="UP000664800"/>
    </source>
</evidence>
<dbReference type="GO" id="GO:0005524">
    <property type="term" value="F:ATP binding"/>
    <property type="evidence" value="ECO:0007669"/>
    <property type="project" value="UniProtKB-KW"/>
</dbReference>
<proteinExistence type="predicted"/>
<protein>
    <submittedName>
        <fullName evidence="2">ATP-binding protein</fullName>
    </submittedName>
</protein>
<dbReference type="InterPro" id="IPR051162">
    <property type="entry name" value="T4SS_component"/>
</dbReference>